<dbReference type="Proteomes" id="UP000593591">
    <property type="component" value="Chromosome"/>
</dbReference>
<reference evidence="4 6" key="1">
    <citation type="submission" date="2018-08" db="EMBL/GenBank/DDBJ databases">
        <title>The first complete genome of Treponema rectale (CHPAT), a commensal spirochete of the bovine rectum.</title>
        <authorList>
            <person name="Staton G.J."/>
            <person name="Clegg S.R."/>
            <person name="Carter S.D."/>
            <person name="Radford A.D."/>
            <person name="Darby A."/>
            <person name="Hall N."/>
            <person name="Birtles R.J."/>
            <person name="Evans N.J."/>
        </authorList>
    </citation>
    <scope>NUCLEOTIDE SEQUENCE [LARGE SCALE GENOMIC DNA]</scope>
    <source>
        <strain evidence="4 6">CHPA</strain>
    </source>
</reference>
<evidence type="ECO:0000313" key="5">
    <source>
        <dbReference type="Proteomes" id="UP000578697"/>
    </source>
</evidence>
<proteinExistence type="inferred from homology"/>
<gene>
    <name evidence="4" type="ORF">DYE49_07520</name>
    <name evidence="3" type="ORF">HNP77_000315</name>
</gene>
<dbReference type="RefSeq" id="WP_184651408.1">
    <property type="nucleotide sequence ID" value="NZ_JACHFR010000001.1"/>
</dbReference>
<protein>
    <recommendedName>
        <fullName evidence="2">UPF0178 protein DYE49_07520</fullName>
    </recommendedName>
</protein>
<dbReference type="EMBL" id="CP031517">
    <property type="protein sequence ID" value="QOS40312.1"/>
    <property type="molecule type" value="Genomic_DNA"/>
</dbReference>
<dbReference type="Pfam" id="PF02639">
    <property type="entry name" value="DUF188"/>
    <property type="match status" value="1"/>
</dbReference>
<dbReference type="EMBL" id="JACHFR010000001">
    <property type="protein sequence ID" value="MBB5217971.1"/>
    <property type="molecule type" value="Genomic_DNA"/>
</dbReference>
<evidence type="ECO:0000313" key="4">
    <source>
        <dbReference type="EMBL" id="QOS40312.1"/>
    </source>
</evidence>
<dbReference type="PANTHER" id="PTHR35146:SF1">
    <property type="entry name" value="UPF0178 PROTEIN YAII"/>
    <property type="match status" value="1"/>
</dbReference>
<keyword evidence="5" id="KW-1185">Reference proteome</keyword>
<accession>A0A840SEU9</accession>
<dbReference type="InterPro" id="IPR003791">
    <property type="entry name" value="UPF0178"/>
</dbReference>
<dbReference type="KEGG" id="trc:DYE49_07520"/>
<dbReference type="AlphaFoldDB" id="A0A840SEU9"/>
<name>A0A840SEU9_9SPIR</name>
<comment type="similarity">
    <text evidence="1 2">Belongs to the UPF0178 family.</text>
</comment>
<dbReference type="PANTHER" id="PTHR35146">
    <property type="entry name" value="UPF0178 PROTEIN YAII"/>
    <property type="match status" value="1"/>
</dbReference>
<dbReference type="HAMAP" id="MF_00489">
    <property type="entry name" value="UPF0178"/>
    <property type="match status" value="1"/>
</dbReference>
<sequence length="159" mass="17916">MNETKIWVDADNCPQAVREVILNKAKSFGLKVTYAANRIIPFAFEDPLFTMHVCPETAGAADDYIVSQATEDDIVITKDIPLAQRLIDRKITVINDRGTVFDQKKIQYMMEERELSMQMAALGLKKGAGWSVFGKKELAAFSKTFCNILYQKGYKTPVL</sequence>
<evidence type="ECO:0000256" key="2">
    <source>
        <dbReference type="HAMAP-Rule" id="MF_00489"/>
    </source>
</evidence>
<evidence type="ECO:0000313" key="3">
    <source>
        <dbReference type="EMBL" id="MBB5217971.1"/>
    </source>
</evidence>
<dbReference type="Proteomes" id="UP000578697">
    <property type="component" value="Unassembled WGS sequence"/>
</dbReference>
<evidence type="ECO:0000313" key="6">
    <source>
        <dbReference type="Proteomes" id="UP000593591"/>
    </source>
</evidence>
<evidence type="ECO:0000256" key="1">
    <source>
        <dbReference type="ARBA" id="ARBA00008522"/>
    </source>
</evidence>
<reference evidence="3 5" key="2">
    <citation type="submission" date="2020-08" db="EMBL/GenBank/DDBJ databases">
        <title>Genomic Encyclopedia of Type Strains, Phase IV (KMG-IV): sequencing the most valuable type-strain genomes for metagenomic binning, comparative biology and taxonomic classification.</title>
        <authorList>
            <person name="Goeker M."/>
        </authorList>
    </citation>
    <scope>NUCLEOTIDE SEQUENCE [LARGE SCALE GENOMIC DNA]</scope>
    <source>
        <strain evidence="3 5">DSM 103679</strain>
    </source>
</reference>
<organism evidence="3 5">
    <name type="scientific">Treponema rectale</name>
    <dbReference type="NCBI Taxonomy" id="744512"/>
    <lineage>
        <taxon>Bacteria</taxon>
        <taxon>Pseudomonadati</taxon>
        <taxon>Spirochaetota</taxon>
        <taxon>Spirochaetia</taxon>
        <taxon>Spirochaetales</taxon>
        <taxon>Treponemataceae</taxon>
        <taxon>Treponema</taxon>
    </lineage>
</organism>